<dbReference type="InterPro" id="IPR008979">
    <property type="entry name" value="Galactose-bd-like_sf"/>
</dbReference>
<dbReference type="SUPFAM" id="SSF49303">
    <property type="entry name" value="beta-Galactosidase/glucuronidase domain"/>
    <property type="match status" value="2"/>
</dbReference>
<dbReference type="Gene3D" id="2.60.40.10">
    <property type="entry name" value="Immunoglobulins"/>
    <property type="match status" value="2"/>
</dbReference>
<dbReference type="PANTHER" id="PTHR46323:SF2">
    <property type="entry name" value="BETA-GALACTOSIDASE"/>
    <property type="match status" value="1"/>
</dbReference>
<dbReference type="RefSeq" id="WP_035016448.1">
    <property type="nucleotide sequence ID" value="NZ_ARZY01000053.1"/>
</dbReference>
<evidence type="ECO:0000256" key="6">
    <source>
        <dbReference type="ARBA" id="ARBA00032230"/>
    </source>
</evidence>
<dbReference type="PROSITE" id="PS00608">
    <property type="entry name" value="GLYCOSYL_HYDROL_F2_2"/>
    <property type="match status" value="1"/>
</dbReference>
<evidence type="ECO:0000256" key="8">
    <source>
        <dbReference type="SAM" id="SignalP"/>
    </source>
</evidence>
<dbReference type="InterPro" id="IPR013783">
    <property type="entry name" value="Ig-like_fold"/>
</dbReference>
<keyword evidence="11" id="KW-1185">Reference proteome</keyword>
<dbReference type="Pfam" id="PF02837">
    <property type="entry name" value="Glyco_hydro_2_N"/>
    <property type="match status" value="1"/>
</dbReference>
<dbReference type="InterPro" id="IPR023232">
    <property type="entry name" value="Glyco_hydro_2_AS"/>
</dbReference>
<keyword evidence="8" id="KW-0732">Signal</keyword>
<dbReference type="GO" id="GO:0030246">
    <property type="term" value="F:carbohydrate binding"/>
    <property type="evidence" value="ECO:0007669"/>
    <property type="project" value="InterPro"/>
</dbReference>
<comment type="catalytic activity">
    <reaction evidence="1 7">
        <text>Hydrolysis of terminal non-reducing beta-D-galactose residues in beta-D-galactosides.</text>
        <dbReference type="EC" id="3.2.1.23"/>
    </reaction>
</comment>
<keyword evidence="4 7" id="KW-0378">Hydrolase</keyword>
<dbReference type="SUPFAM" id="SSF74650">
    <property type="entry name" value="Galactose mutarotase-like"/>
    <property type="match status" value="1"/>
</dbReference>
<feature type="domain" description="Beta galactosidase small chain/" evidence="9">
    <location>
        <begin position="805"/>
        <end position="1074"/>
    </location>
</feature>
<accession>W7Q8E5</accession>
<dbReference type="PANTHER" id="PTHR46323">
    <property type="entry name" value="BETA-GALACTOSIDASE"/>
    <property type="match status" value="1"/>
</dbReference>
<dbReference type="Pfam" id="PF16353">
    <property type="entry name" value="LacZ_4"/>
    <property type="match status" value="1"/>
</dbReference>
<dbReference type="GO" id="GO:0004565">
    <property type="term" value="F:beta-galactosidase activity"/>
    <property type="evidence" value="ECO:0007669"/>
    <property type="project" value="UniProtKB-EC"/>
</dbReference>
<reference evidence="10 11" key="1">
    <citation type="journal article" date="2014" name="Genome Announc.">
        <title>Draft Genome Sequence of the Agar-Degrading Bacterium Catenovulum sp. Strain DS-2, Isolated from Intestines of Haliotis diversicolor.</title>
        <authorList>
            <person name="Shan D."/>
            <person name="Li X."/>
            <person name="Gu Z."/>
            <person name="Wei G."/>
            <person name="Gao Z."/>
            <person name="Shao Z."/>
        </authorList>
    </citation>
    <scope>NUCLEOTIDE SEQUENCE [LARGE SCALE GENOMIC DNA]</scope>
    <source>
        <strain evidence="10 11">DS-2</strain>
    </source>
</reference>
<organism evidence="10 11">
    <name type="scientific">Catenovulum agarivorans DS-2</name>
    <dbReference type="NCBI Taxonomy" id="1328313"/>
    <lineage>
        <taxon>Bacteria</taxon>
        <taxon>Pseudomonadati</taxon>
        <taxon>Pseudomonadota</taxon>
        <taxon>Gammaproteobacteria</taxon>
        <taxon>Alteromonadales</taxon>
        <taxon>Alteromonadaceae</taxon>
        <taxon>Catenovulum</taxon>
    </lineage>
</organism>
<comment type="caution">
    <text evidence="10">The sequence shown here is derived from an EMBL/GenBank/DDBJ whole genome shotgun (WGS) entry which is preliminary data.</text>
</comment>
<feature type="signal peptide" evidence="8">
    <location>
        <begin position="1"/>
        <end position="28"/>
    </location>
</feature>
<dbReference type="InterPro" id="IPR006102">
    <property type="entry name" value="Ig-like_GH2"/>
</dbReference>
<evidence type="ECO:0000313" key="10">
    <source>
        <dbReference type="EMBL" id="EWH08276.1"/>
    </source>
</evidence>
<dbReference type="PRINTS" id="PR00132">
    <property type="entry name" value="GLHYDRLASE2"/>
</dbReference>
<dbReference type="Gene3D" id="2.70.98.10">
    <property type="match status" value="1"/>
</dbReference>
<protein>
    <recommendedName>
        <fullName evidence="3 7">Beta-galactosidase</fullName>
        <ecNumber evidence="3 7">3.2.1.23</ecNumber>
    </recommendedName>
    <alternativeName>
        <fullName evidence="6 7">Lactase</fullName>
    </alternativeName>
</protein>
<sequence length="1078" mass="122538">MSITKSPIKMSITAIAMCVMASTTPALHAKTVNDWENPEVIQINRMPARATSYSFDTVEQALQRDRQQAQFLSLNGDWKFHFVDKSEDRPLDFYKSNFNSANWDTITVPSNWELLGYGTPIYTNSTYPMFEKVNEIEVPLITRDNPVGSYIKEFNLDKSWLDQQIILHFGGVTSAYYVWVNGEKVGYAQGSRLPSEFDISEYVKPGKNKVAVQAFRWSDGSYLEDQDHWRLSGIHREVYITAQPKVAINDFYVRTKLNDQYNQGKLEIKPRLTNTNKTDLTGWKIHGELFDAVNQPVANSKMTADAKRVARIAFPQRDNFLFGDLAAEIDQPKLWTAETPYLYTLVLTLTDKTGKVVETRSTRVGFREVEFGAEGELLINGKSVEIIGVNRHDHDHKKGKALSREDLEEDVKLMKQFNINSVRTAHYPNDPYFYELADEYGIYVMDEANIESHGIGGLPANLAHWNHAMMDRVQRMVERDKNYPSIISWSMGNESGTGPNFASMAAWIKDYDPYRFVHYEGAQGDPTHPLYVGLSERWTTKEEAAQYHTPLANPTDPKWVDVISRMYPSIDELVGLAESPHINRPILMCEYAHAMGNSVGNLKEYWDEVYARKNLIGGYIWDWIDQGLETKNDKGETYLAYGGDFGDTPNDENFCINGIIDSYRQAKPQIHEAKWVFQPAQFTKSDFSDTSVTIKNRYAFTNLSKYQLKWALEADGETIQSGAKVGLNIAPGESKNIQLGYEKPEIKAGVNYTLNLSFITINDEKWAKAGYEVAQQQFVMPWKKELTKAKAAGWIKQQNKGQTTEVTGQDFRINFNQQTGYLTALTYKGEDVITQPLKHNFYRPQTDNDRLGWLTDKNHAIWKAASDSMQLESYQVDSSNEQVTIKTKHSHAGKISVATTYVIDAAGSIHVDYKLTADKSLPSAIRVGMSAGVANQFDHMSFFGKGPFENYADRNFAARLDLYQGKVNDFIYEYVMPQENGNRTDVDWLKLSNHKAAITIDGKQPLSMSVWPWTQQQLDEAKHPYELTPNQFNTVNIDLVQAGVGGIDSWSAKAAPIEQYQLTEGEYQYQFTISVQSN</sequence>
<dbReference type="EC" id="3.2.1.23" evidence="3 7"/>
<dbReference type="InterPro" id="IPR014718">
    <property type="entry name" value="GH-type_carb-bd"/>
</dbReference>
<evidence type="ECO:0000256" key="1">
    <source>
        <dbReference type="ARBA" id="ARBA00001412"/>
    </source>
</evidence>
<dbReference type="GO" id="GO:0009341">
    <property type="term" value="C:beta-galactosidase complex"/>
    <property type="evidence" value="ECO:0007669"/>
    <property type="project" value="InterPro"/>
</dbReference>
<dbReference type="SUPFAM" id="SSF51445">
    <property type="entry name" value="(Trans)glycosidases"/>
    <property type="match status" value="1"/>
</dbReference>
<keyword evidence="5 7" id="KW-0326">Glycosidase</keyword>
<dbReference type="SUPFAM" id="SSF49785">
    <property type="entry name" value="Galactose-binding domain-like"/>
    <property type="match status" value="1"/>
</dbReference>
<dbReference type="Proteomes" id="UP000019276">
    <property type="component" value="Unassembled WGS sequence"/>
</dbReference>
<dbReference type="InterPro" id="IPR004199">
    <property type="entry name" value="B-gal_small/dom_5"/>
</dbReference>
<dbReference type="InterPro" id="IPR050347">
    <property type="entry name" value="Bact_Beta-galactosidase"/>
</dbReference>
<dbReference type="InterPro" id="IPR017853">
    <property type="entry name" value="GH"/>
</dbReference>
<dbReference type="SMART" id="SM01038">
    <property type="entry name" value="Bgal_small_N"/>
    <property type="match status" value="1"/>
</dbReference>
<dbReference type="InterPro" id="IPR006101">
    <property type="entry name" value="Glyco_hydro_2"/>
</dbReference>
<dbReference type="Gene3D" id="3.20.20.80">
    <property type="entry name" value="Glycosidases"/>
    <property type="match status" value="1"/>
</dbReference>
<evidence type="ECO:0000256" key="7">
    <source>
        <dbReference type="RuleBase" id="RU361154"/>
    </source>
</evidence>
<feature type="chain" id="PRO_5004900537" description="Beta-galactosidase" evidence="8">
    <location>
        <begin position="29"/>
        <end position="1078"/>
    </location>
</feature>
<proteinExistence type="inferred from homology"/>
<dbReference type="GO" id="GO:0005990">
    <property type="term" value="P:lactose catabolic process"/>
    <property type="evidence" value="ECO:0007669"/>
    <property type="project" value="TreeGrafter"/>
</dbReference>
<dbReference type="InterPro" id="IPR036156">
    <property type="entry name" value="Beta-gal/glucu_dom_sf"/>
</dbReference>
<dbReference type="AlphaFoldDB" id="W7Q8E5"/>
<dbReference type="EMBL" id="ARZY01000053">
    <property type="protein sequence ID" value="EWH08276.1"/>
    <property type="molecule type" value="Genomic_DNA"/>
</dbReference>
<evidence type="ECO:0000256" key="5">
    <source>
        <dbReference type="ARBA" id="ARBA00023295"/>
    </source>
</evidence>
<dbReference type="InterPro" id="IPR006103">
    <property type="entry name" value="Glyco_hydro_2_cat"/>
</dbReference>
<dbReference type="Pfam" id="PF02836">
    <property type="entry name" value="Glyco_hydro_2_C"/>
    <property type="match status" value="1"/>
</dbReference>
<dbReference type="STRING" id="1328313.DS2_18168"/>
<evidence type="ECO:0000313" key="11">
    <source>
        <dbReference type="Proteomes" id="UP000019276"/>
    </source>
</evidence>
<name>W7Q8E5_9ALTE</name>
<dbReference type="InterPro" id="IPR032312">
    <property type="entry name" value="LacZ_4"/>
</dbReference>
<evidence type="ECO:0000256" key="2">
    <source>
        <dbReference type="ARBA" id="ARBA00007401"/>
    </source>
</evidence>
<dbReference type="Pfam" id="PF02929">
    <property type="entry name" value="Bgal_small_N"/>
    <property type="match status" value="1"/>
</dbReference>
<dbReference type="PROSITE" id="PS00719">
    <property type="entry name" value="GLYCOSYL_HYDROL_F2_1"/>
    <property type="match status" value="1"/>
</dbReference>
<evidence type="ECO:0000256" key="3">
    <source>
        <dbReference type="ARBA" id="ARBA00012756"/>
    </source>
</evidence>
<dbReference type="OrthoDB" id="9758603at2"/>
<evidence type="ECO:0000259" key="9">
    <source>
        <dbReference type="SMART" id="SM01038"/>
    </source>
</evidence>
<gene>
    <name evidence="10" type="ORF">DS2_18168</name>
</gene>
<evidence type="ECO:0000256" key="4">
    <source>
        <dbReference type="ARBA" id="ARBA00022801"/>
    </source>
</evidence>
<dbReference type="InterPro" id="IPR006104">
    <property type="entry name" value="Glyco_hydro_2_N"/>
</dbReference>
<dbReference type="Pfam" id="PF00703">
    <property type="entry name" value="Glyco_hydro_2"/>
    <property type="match status" value="1"/>
</dbReference>
<dbReference type="InterPro" id="IPR023230">
    <property type="entry name" value="Glyco_hydro_2_CS"/>
</dbReference>
<dbReference type="eggNOG" id="COG3250">
    <property type="taxonomic scope" value="Bacteria"/>
</dbReference>
<dbReference type="PATRIC" id="fig|1328313.3.peg.3714"/>
<dbReference type="InterPro" id="IPR011013">
    <property type="entry name" value="Gal_mutarotase_sf_dom"/>
</dbReference>
<dbReference type="Gene3D" id="2.60.120.260">
    <property type="entry name" value="Galactose-binding domain-like"/>
    <property type="match status" value="1"/>
</dbReference>
<comment type="similarity">
    <text evidence="2 7">Belongs to the glycosyl hydrolase 2 family.</text>
</comment>